<dbReference type="AlphaFoldDB" id="A0A8X6NXQ2"/>
<feature type="non-terminal residue" evidence="1">
    <location>
        <position position="62"/>
    </location>
</feature>
<sequence>MSGRPPEELAVELDSVFLSNFSKKDGKSISVETLVDTLIVLYDECCNSSLRREKTVTSFIEY</sequence>
<comment type="caution">
    <text evidence="1">The sequence shown here is derived from an EMBL/GenBank/DDBJ whole genome shotgun (WGS) entry which is preliminary data.</text>
</comment>
<evidence type="ECO:0000313" key="1">
    <source>
        <dbReference type="EMBL" id="GFT38862.1"/>
    </source>
</evidence>
<keyword evidence="2" id="KW-1185">Reference proteome</keyword>
<dbReference type="EMBL" id="BMAW01014421">
    <property type="protein sequence ID" value="GFT38862.1"/>
    <property type="molecule type" value="Genomic_DNA"/>
</dbReference>
<dbReference type="OrthoDB" id="6421305at2759"/>
<reference evidence="1" key="1">
    <citation type="submission" date="2020-08" db="EMBL/GenBank/DDBJ databases">
        <title>Multicomponent nature underlies the extraordinary mechanical properties of spider dragline silk.</title>
        <authorList>
            <person name="Kono N."/>
            <person name="Nakamura H."/>
            <person name="Mori M."/>
            <person name="Yoshida Y."/>
            <person name="Ohtoshi R."/>
            <person name="Malay A.D."/>
            <person name="Moran D.A.P."/>
            <person name="Tomita M."/>
            <person name="Numata K."/>
            <person name="Arakawa K."/>
        </authorList>
    </citation>
    <scope>NUCLEOTIDE SEQUENCE</scope>
</reference>
<protein>
    <submittedName>
        <fullName evidence="1">Uncharacterized protein</fullName>
    </submittedName>
</protein>
<name>A0A8X6NXQ2_NEPPI</name>
<evidence type="ECO:0000313" key="2">
    <source>
        <dbReference type="Proteomes" id="UP000887013"/>
    </source>
</evidence>
<organism evidence="1 2">
    <name type="scientific">Nephila pilipes</name>
    <name type="common">Giant wood spider</name>
    <name type="synonym">Nephila maculata</name>
    <dbReference type="NCBI Taxonomy" id="299642"/>
    <lineage>
        <taxon>Eukaryota</taxon>
        <taxon>Metazoa</taxon>
        <taxon>Ecdysozoa</taxon>
        <taxon>Arthropoda</taxon>
        <taxon>Chelicerata</taxon>
        <taxon>Arachnida</taxon>
        <taxon>Araneae</taxon>
        <taxon>Araneomorphae</taxon>
        <taxon>Entelegynae</taxon>
        <taxon>Araneoidea</taxon>
        <taxon>Nephilidae</taxon>
        <taxon>Nephila</taxon>
    </lineage>
</organism>
<accession>A0A8X6NXQ2</accession>
<dbReference type="Proteomes" id="UP000887013">
    <property type="component" value="Unassembled WGS sequence"/>
</dbReference>
<gene>
    <name evidence="1" type="ORF">NPIL_243801</name>
</gene>
<proteinExistence type="predicted"/>
<dbReference type="Gene3D" id="3.30.200.20">
    <property type="entry name" value="Phosphorylase Kinase, domain 1"/>
    <property type="match status" value="1"/>
</dbReference>